<proteinExistence type="inferred from homology"/>
<dbReference type="InterPro" id="IPR006179">
    <property type="entry name" value="5_nucleotidase/apyrase"/>
</dbReference>
<dbReference type="Gene3D" id="3.60.21.10">
    <property type="match status" value="1"/>
</dbReference>
<comment type="caution">
    <text evidence="3">The sequence shown here is derived from an EMBL/GenBank/DDBJ whole genome shotgun (WGS) entry which is preliminary data.</text>
</comment>
<dbReference type="AlphaFoldDB" id="A0A968G7X9"/>
<dbReference type="Proteomes" id="UP000711995">
    <property type="component" value="Unassembled WGS sequence"/>
</dbReference>
<comment type="similarity">
    <text evidence="1">Belongs to the 5'-nucleotidase family.</text>
</comment>
<dbReference type="SUPFAM" id="SSF56300">
    <property type="entry name" value="Metallo-dependent phosphatases"/>
    <property type="match status" value="1"/>
</dbReference>
<dbReference type="InterPro" id="IPR036907">
    <property type="entry name" value="5'-Nucleotdase_C_sf"/>
</dbReference>
<reference evidence="3 4" key="1">
    <citation type="submission" date="2020-03" db="EMBL/GenBank/DDBJ databases">
        <title>Spirochaetal bacteria isolated from arthropods constitute a novel genus Entomospira genus novum within the order Spirochaetales.</title>
        <authorList>
            <person name="Grana-Miraglia L."/>
            <person name="Sikutova S."/>
            <person name="Fingerle V."/>
            <person name="Sing A."/>
            <person name="Castillo-Ramirez S."/>
            <person name="Margos G."/>
            <person name="Rudolf I."/>
        </authorList>
    </citation>
    <scope>NUCLEOTIDE SEQUENCE [LARGE SCALE GENOMIC DNA]</scope>
    <source>
        <strain evidence="3 4">BR193</strain>
    </source>
</reference>
<feature type="domain" description="5'-Nucleotidase C-terminal" evidence="2">
    <location>
        <begin position="325"/>
        <end position="469"/>
    </location>
</feature>
<evidence type="ECO:0000256" key="1">
    <source>
        <dbReference type="RuleBase" id="RU362119"/>
    </source>
</evidence>
<accession>A0A968G7X9</accession>
<dbReference type="GO" id="GO:0030288">
    <property type="term" value="C:outer membrane-bounded periplasmic space"/>
    <property type="evidence" value="ECO:0007669"/>
    <property type="project" value="TreeGrafter"/>
</dbReference>
<evidence type="ECO:0000259" key="2">
    <source>
        <dbReference type="Pfam" id="PF02872"/>
    </source>
</evidence>
<dbReference type="InterPro" id="IPR008334">
    <property type="entry name" value="5'-Nucleotdase_C"/>
</dbReference>
<dbReference type="RefSeq" id="WP_167699822.1">
    <property type="nucleotide sequence ID" value="NZ_CP118174.1"/>
</dbReference>
<dbReference type="PANTHER" id="PTHR11575">
    <property type="entry name" value="5'-NUCLEOTIDASE-RELATED"/>
    <property type="match status" value="1"/>
</dbReference>
<dbReference type="PRINTS" id="PR01607">
    <property type="entry name" value="APYRASEFAMLY"/>
</dbReference>
<dbReference type="GO" id="GO:0009166">
    <property type="term" value="P:nucleotide catabolic process"/>
    <property type="evidence" value="ECO:0007669"/>
    <property type="project" value="InterPro"/>
</dbReference>
<dbReference type="Gene3D" id="3.90.780.10">
    <property type="entry name" value="5'-Nucleotidase, C-terminal domain"/>
    <property type="match status" value="1"/>
</dbReference>
<gene>
    <name evidence="3" type="ORF">HCT14_01650</name>
</gene>
<keyword evidence="4" id="KW-1185">Reference proteome</keyword>
<organism evidence="3 4">
    <name type="scientific">Entomospira entomophila</name>
    <dbReference type="NCBI Taxonomy" id="2719988"/>
    <lineage>
        <taxon>Bacteria</taxon>
        <taxon>Pseudomonadati</taxon>
        <taxon>Spirochaetota</taxon>
        <taxon>Spirochaetia</taxon>
        <taxon>Spirochaetales</taxon>
        <taxon>Spirochaetaceae</taxon>
        <taxon>Entomospira</taxon>
    </lineage>
</organism>
<protein>
    <submittedName>
        <fullName evidence="3">Bifunctional metallophosphatase/5'-nucleotidase</fullName>
    </submittedName>
</protein>
<dbReference type="Pfam" id="PF02872">
    <property type="entry name" value="5_nucleotid_C"/>
    <property type="match status" value="1"/>
</dbReference>
<dbReference type="EMBL" id="JAATLJ010000001">
    <property type="protein sequence ID" value="NIZ40218.1"/>
    <property type="molecule type" value="Genomic_DNA"/>
</dbReference>
<dbReference type="InterPro" id="IPR029052">
    <property type="entry name" value="Metallo-depent_PP-like"/>
</dbReference>
<name>A0A968G7X9_9SPIO</name>
<keyword evidence="1" id="KW-0378">Hydrolase</keyword>
<sequence>MKKTFLFFATISLSLFLTNCGKNKPTATIELISTSDLRGHALTPSEDHIGYTQITNYVEFLEENDSPVLLVDAGNYLQGSAVTNLNKGARVIEAMNIAGYDVAGIGHHEFDFGSAQLLALNKKASFDLVSANTRRNKGKDFPFISYHSTTIKDVRVAVVGITTPETAWKTAASNIIGWEFWDPIESLEPLIKQIKPNHDVIILLAHLDDEEKVTTTDIAKSIPEINVIIGGSEEVFQPRGRTVGKTFIINSGNDAQSLAHTSIHIENGVITRINGKVLHMTAEELHADYTLRPRAQKVHDLLQRIALETNDMLNQVILTIGHDLDGSRNAVRRGETNLGRLIADAFRVESGAQLAIMNGGGIRSSIPSGDVTFGNILDVLPFEDTLFSVKITGSNLKEALEHSLQLYPEENGAFLHISGFTYTFNPNAAVGERVKEIYINDQPINLDAEYSLALLGFLASGGDGFDMLKLPILGEYSNDADILIQYIKEHGKQMLADIEVPRIFVIS</sequence>
<evidence type="ECO:0000313" key="4">
    <source>
        <dbReference type="Proteomes" id="UP000711995"/>
    </source>
</evidence>
<dbReference type="PANTHER" id="PTHR11575:SF24">
    <property type="entry name" value="5'-NUCLEOTIDASE"/>
    <property type="match status" value="1"/>
</dbReference>
<dbReference type="SUPFAM" id="SSF55816">
    <property type="entry name" value="5'-nucleotidase (syn. UDP-sugar hydrolase), C-terminal domain"/>
    <property type="match status" value="1"/>
</dbReference>
<evidence type="ECO:0000313" key="3">
    <source>
        <dbReference type="EMBL" id="NIZ40218.1"/>
    </source>
</evidence>
<dbReference type="GO" id="GO:0000166">
    <property type="term" value="F:nucleotide binding"/>
    <property type="evidence" value="ECO:0007669"/>
    <property type="project" value="UniProtKB-KW"/>
</dbReference>
<dbReference type="GO" id="GO:0016787">
    <property type="term" value="F:hydrolase activity"/>
    <property type="evidence" value="ECO:0007669"/>
    <property type="project" value="UniProtKB-KW"/>
</dbReference>
<keyword evidence="1" id="KW-0547">Nucleotide-binding</keyword>